<keyword evidence="9" id="KW-0249">Electron transport</keyword>
<keyword evidence="12 17" id="KW-0496">Mitochondrion</keyword>
<evidence type="ECO:0000256" key="1">
    <source>
        <dbReference type="ARBA" id="ARBA00004225"/>
    </source>
</evidence>
<gene>
    <name evidence="17" type="primary">ND6</name>
</gene>
<comment type="catalytic activity">
    <reaction evidence="15">
        <text>a ubiquinone + NADH + 5 H(+)(in) = a ubiquinol + NAD(+) + 4 H(+)(out)</text>
        <dbReference type="Rhea" id="RHEA:29091"/>
        <dbReference type="Rhea" id="RHEA-COMP:9565"/>
        <dbReference type="Rhea" id="RHEA-COMP:9566"/>
        <dbReference type="ChEBI" id="CHEBI:15378"/>
        <dbReference type="ChEBI" id="CHEBI:16389"/>
        <dbReference type="ChEBI" id="CHEBI:17976"/>
        <dbReference type="ChEBI" id="CHEBI:57540"/>
        <dbReference type="ChEBI" id="CHEBI:57945"/>
        <dbReference type="EC" id="7.1.1.2"/>
    </reaction>
</comment>
<evidence type="ECO:0000256" key="13">
    <source>
        <dbReference type="ARBA" id="ARBA00023136"/>
    </source>
</evidence>
<name>A0A977TM29_9HEMI</name>
<dbReference type="GO" id="GO:0031966">
    <property type="term" value="C:mitochondrial membrane"/>
    <property type="evidence" value="ECO:0007669"/>
    <property type="project" value="UniProtKB-SubCell"/>
</dbReference>
<dbReference type="PANTHER" id="PTHR11435:SF1">
    <property type="entry name" value="NADH-UBIQUINONE OXIDOREDUCTASE CHAIN 6"/>
    <property type="match status" value="1"/>
</dbReference>
<evidence type="ECO:0000256" key="15">
    <source>
        <dbReference type="ARBA" id="ARBA00049551"/>
    </source>
</evidence>
<evidence type="ECO:0000256" key="8">
    <source>
        <dbReference type="ARBA" id="ARBA00022967"/>
    </source>
</evidence>
<feature type="transmembrane region" description="Helical" evidence="16">
    <location>
        <begin position="77"/>
        <end position="94"/>
    </location>
</feature>
<evidence type="ECO:0000256" key="11">
    <source>
        <dbReference type="ARBA" id="ARBA00023027"/>
    </source>
</evidence>
<dbReference type="GO" id="GO:0008137">
    <property type="term" value="F:NADH dehydrogenase (ubiquinone) activity"/>
    <property type="evidence" value="ECO:0007669"/>
    <property type="project" value="UniProtKB-EC"/>
</dbReference>
<evidence type="ECO:0000256" key="6">
    <source>
        <dbReference type="ARBA" id="ARBA00022660"/>
    </source>
</evidence>
<dbReference type="InterPro" id="IPR050269">
    <property type="entry name" value="ComplexI_Subunit6"/>
</dbReference>
<evidence type="ECO:0000256" key="5">
    <source>
        <dbReference type="ARBA" id="ARBA00022448"/>
    </source>
</evidence>
<evidence type="ECO:0000256" key="4">
    <source>
        <dbReference type="ARBA" id="ARBA00021095"/>
    </source>
</evidence>
<evidence type="ECO:0000256" key="14">
    <source>
        <dbReference type="ARBA" id="ARBA00031019"/>
    </source>
</evidence>
<dbReference type="GeneID" id="76336963"/>
<sequence length="163" mass="19137">MKFILIKIMIIISSMITFLKNPVSMGIMLMIQTIITTLLMNKMISSSWMSMITYLMMIGGLLILFMYMSSIASNEKFKMNIFMFTIVIIMLMLTDEMLLNNQINEMIEINETKSIEKLSMIKLYNYKSMILSMILVIYLLYTMIVITKIIKHYKGPLRSKNYE</sequence>
<keyword evidence="5" id="KW-0813">Transport</keyword>
<dbReference type="EC" id="7.1.1.2" evidence="3"/>
<evidence type="ECO:0000256" key="7">
    <source>
        <dbReference type="ARBA" id="ARBA00022692"/>
    </source>
</evidence>
<keyword evidence="11" id="KW-0520">NAD</keyword>
<feature type="transmembrane region" description="Helical" evidence="16">
    <location>
        <begin position="46"/>
        <end position="65"/>
    </location>
</feature>
<evidence type="ECO:0000256" key="16">
    <source>
        <dbReference type="SAM" id="Phobius"/>
    </source>
</evidence>
<geneLocation type="mitochondrion" evidence="17"/>
<organism evidence="17">
    <name type="scientific">Mileewa sharpa</name>
    <dbReference type="NCBI Taxonomy" id="2984023"/>
    <lineage>
        <taxon>Eukaryota</taxon>
        <taxon>Metazoa</taxon>
        <taxon>Ecdysozoa</taxon>
        <taxon>Arthropoda</taxon>
        <taxon>Hexapoda</taxon>
        <taxon>Insecta</taxon>
        <taxon>Pterygota</taxon>
        <taxon>Neoptera</taxon>
        <taxon>Paraneoptera</taxon>
        <taxon>Hemiptera</taxon>
        <taxon>Auchenorrhyncha</taxon>
        <taxon>Membracoidea</taxon>
        <taxon>Cicadellidae</taxon>
        <taxon>Cicadellinae</taxon>
        <taxon>Mileewini</taxon>
        <taxon>Mileewa</taxon>
    </lineage>
</organism>
<dbReference type="CTD" id="4541"/>
<keyword evidence="10 16" id="KW-1133">Transmembrane helix</keyword>
<evidence type="ECO:0000256" key="9">
    <source>
        <dbReference type="ARBA" id="ARBA00022982"/>
    </source>
</evidence>
<evidence type="ECO:0000256" key="2">
    <source>
        <dbReference type="ARBA" id="ARBA00005698"/>
    </source>
</evidence>
<accession>A0A977TM29</accession>
<dbReference type="AlphaFoldDB" id="A0A977TM29"/>
<proteinExistence type="inferred from homology"/>
<keyword evidence="7 16" id="KW-0812">Transmembrane</keyword>
<reference evidence="17" key="1">
    <citation type="submission" date="2022-05" db="EMBL/GenBank/DDBJ databases">
        <title>Characterization and Phylogenetic Implications of Newly Sequenced Mitogenomes of Five Processina and Mileewa Species from China (Hemiptera: Cicadellidae: Mileewinae).</title>
        <authorList>
            <person name="He H."/>
            <person name="Yang M."/>
        </authorList>
    </citation>
    <scope>NUCLEOTIDE SEQUENCE</scope>
</reference>
<evidence type="ECO:0000313" key="17">
    <source>
        <dbReference type="EMBL" id="UXX17563.1"/>
    </source>
</evidence>
<keyword evidence="13 16" id="KW-0472">Membrane</keyword>
<comment type="similarity">
    <text evidence="2">Belongs to the complex I subunit 6 family.</text>
</comment>
<evidence type="ECO:0000256" key="10">
    <source>
        <dbReference type="ARBA" id="ARBA00022989"/>
    </source>
</evidence>
<comment type="subcellular location">
    <subcellularLocation>
        <location evidence="1">Mitochondrion membrane</location>
        <topology evidence="1">Multi-pass membrane protein</topology>
    </subcellularLocation>
</comment>
<evidence type="ECO:0000256" key="12">
    <source>
        <dbReference type="ARBA" id="ARBA00023128"/>
    </source>
</evidence>
<dbReference type="EMBL" id="ON464173">
    <property type="protein sequence ID" value="UXX17563.1"/>
    <property type="molecule type" value="Genomic_DNA"/>
</dbReference>
<keyword evidence="8" id="KW-1278">Translocase</keyword>
<evidence type="ECO:0000256" key="3">
    <source>
        <dbReference type="ARBA" id="ARBA00012944"/>
    </source>
</evidence>
<keyword evidence="6" id="KW-0679">Respiratory chain</keyword>
<feature type="transmembrane region" description="Helical" evidence="16">
    <location>
        <begin position="129"/>
        <end position="150"/>
    </location>
</feature>
<dbReference type="PANTHER" id="PTHR11435">
    <property type="entry name" value="NADH UBIQUINONE OXIDOREDUCTASE SUBUNIT ND6"/>
    <property type="match status" value="1"/>
</dbReference>
<protein>
    <recommendedName>
        <fullName evidence="4">NADH-ubiquinone oxidoreductase chain 6</fullName>
        <ecNumber evidence="3">7.1.1.2</ecNumber>
    </recommendedName>
    <alternativeName>
        <fullName evidence="14">NADH dehydrogenase subunit 6</fullName>
    </alternativeName>
</protein>
<dbReference type="RefSeq" id="YP_010531304.1">
    <property type="nucleotide sequence ID" value="NC_067807.1"/>
</dbReference>